<organism evidence="1 2">
    <name type="scientific">Mariprofundus aestuarium</name>
    <dbReference type="NCBI Taxonomy" id="1921086"/>
    <lineage>
        <taxon>Bacteria</taxon>
        <taxon>Pseudomonadati</taxon>
        <taxon>Pseudomonadota</taxon>
        <taxon>Candidatius Mariprofundia</taxon>
        <taxon>Mariprofundales</taxon>
        <taxon>Mariprofundaceae</taxon>
        <taxon>Mariprofundus</taxon>
    </lineage>
</organism>
<dbReference type="KEGG" id="maes:Ga0123461_1482"/>
<dbReference type="InterPro" id="IPR029068">
    <property type="entry name" value="Glyas_Bleomycin-R_OHBP_Dase"/>
</dbReference>
<reference evidence="1 2" key="1">
    <citation type="submission" date="2016-12" db="EMBL/GenBank/DDBJ databases">
        <title>Isolation and genomic insights into novel planktonic Zetaproteobacteria from stratified waters of the Chesapeake Bay.</title>
        <authorList>
            <person name="McAllister S.M."/>
            <person name="Kato S."/>
            <person name="Chan C.S."/>
            <person name="Chiu B.K."/>
            <person name="Field E.K."/>
        </authorList>
    </citation>
    <scope>NUCLEOTIDE SEQUENCE [LARGE SCALE GENOMIC DNA]</scope>
    <source>
        <strain evidence="1 2">CP-5</strain>
    </source>
</reference>
<dbReference type="AlphaFoldDB" id="A0A2K8L6M6"/>
<keyword evidence="2" id="KW-1185">Reference proteome</keyword>
<dbReference type="Gene3D" id="3.10.180.10">
    <property type="entry name" value="2,3-Dihydroxybiphenyl 1,2-Dioxygenase, domain 1"/>
    <property type="match status" value="1"/>
</dbReference>
<evidence type="ECO:0000313" key="1">
    <source>
        <dbReference type="EMBL" id="ATX79896.1"/>
    </source>
</evidence>
<accession>A0A2K8L6M6</accession>
<name>A0A2K8L6M6_MARES</name>
<proteinExistence type="predicted"/>
<dbReference type="EMBL" id="CP018799">
    <property type="protein sequence ID" value="ATX79896.1"/>
    <property type="molecule type" value="Genomic_DNA"/>
</dbReference>
<sequence>MVKMHLSELSNHWTRRFPKPGHSVQDSGWDIDSLDAPFDYIFVHTSHKGEVNKVNSIDEIAARFIASGGHIIRPILRIPGVGSLIACEDAAGHLFSFIEEELSQGL</sequence>
<dbReference type="SUPFAM" id="SSF54593">
    <property type="entry name" value="Glyoxalase/Bleomycin resistance protein/Dihydroxybiphenyl dioxygenase"/>
    <property type="match status" value="1"/>
</dbReference>
<dbReference type="Proteomes" id="UP000231701">
    <property type="component" value="Chromosome"/>
</dbReference>
<evidence type="ECO:0000313" key="2">
    <source>
        <dbReference type="Proteomes" id="UP000231701"/>
    </source>
</evidence>
<protein>
    <submittedName>
        <fullName evidence="1">Uncharacterized protein</fullName>
    </submittedName>
</protein>
<gene>
    <name evidence="1" type="ORF">Ga0123461_1482</name>
</gene>